<sequence>MWPVVVFKLESEAEVIHKVCMWLEKPSNGDLDATIEVTSTQRSVINVADHSLLQGSRFTGNGLSLGAQLFLLELQFDVLLQQLVRRCKIKRLVEIQVAETQKLLCSFGWLENSEDALCRPIGDEFLRLFWFMARMYERCGEPLMAQYYFTKCREKLVGFNEDDDQSNDCKFRVDLTNQKADGEIT</sequence>
<evidence type="ECO:0000313" key="4">
    <source>
        <dbReference type="Proteomes" id="UP001159659"/>
    </source>
</evidence>
<comment type="caution">
    <text evidence="2">The sequence shown here is derived from an EMBL/GenBank/DDBJ whole genome shotgun (WGS) entry which is preliminary data.</text>
</comment>
<proteinExistence type="predicted"/>
<gene>
    <name evidence="1" type="ORF">PFR001_LOCUS2844</name>
    <name evidence="2" type="ORF">PFR002_LOCUS8972</name>
</gene>
<dbReference type="EMBL" id="CANTFK010000990">
    <property type="protein sequence ID" value="CAI5739458.1"/>
    <property type="molecule type" value="Genomic_DNA"/>
</dbReference>
<evidence type="ECO:0000313" key="1">
    <source>
        <dbReference type="EMBL" id="CAH0487281.1"/>
    </source>
</evidence>
<reference evidence="1 3" key="1">
    <citation type="submission" date="2021-11" db="EMBL/GenBank/DDBJ databases">
        <authorList>
            <person name="Islam A."/>
            <person name="Islam S."/>
            <person name="Flora M.S."/>
            <person name="Rahman M."/>
            <person name="Ziaur R.M."/>
            <person name="Epstein J.H."/>
            <person name="Hassan M."/>
            <person name="Klassen M."/>
            <person name="Woodard K."/>
            <person name="Webb A."/>
            <person name="Webby R.J."/>
            <person name="El Zowalaty M.E."/>
        </authorList>
    </citation>
    <scope>NUCLEOTIDE SEQUENCE [LARGE SCALE GENOMIC DNA]</scope>
    <source>
        <strain evidence="1">Pf1</strain>
    </source>
</reference>
<evidence type="ECO:0000313" key="3">
    <source>
        <dbReference type="Proteomes" id="UP001157938"/>
    </source>
</evidence>
<dbReference type="Proteomes" id="UP001157938">
    <property type="component" value="Unassembled WGS sequence"/>
</dbReference>
<dbReference type="EMBL" id="CAKLBC010000611">
    <property type="protein sequence ID" value="CAH0487281.1"/>
    <property type="molecule type" value="Genomic_DNA"/>
</dbReference>
<reference evidence="2" key="2">
    <citation type="submission" date="2022-12" db="EMBL/GenBank/DDBJ databases">
        <authorList>
            <person name="Webb A."/>
        </authorList>
    </citation>
    <scope>NUCLEOTIDE SEQUENCE</scope>
    <source>
        <strain evidence="2">Pf2</strain>
    </source>
</reference>
<dbReference type="AlphaFoldDB" id="A0AAV0UU09"/>
<protein>
    <submittedName>
        <fullName evidence="2">Uncharacterized protein</fullName>
    </submittedName>
</protein>
<name>A0AAV0UU09_9STRA</name>
<evidence type="ECO:0000313" key="2">
    <source>
        <dbReference type="EMBL" id="CAI5739458.1"/>
    </source>
</evidence>
<organism evidence="2 4">
    <name type="scientific">Peronospora farinosa</name>
    <dbReference type="NCBI Taxonomy" id="134698"/>
    <lineage>
        <taxon>Eukaryota</taxon>
        <taxon>Sar</taxon>
        <taxon>Stramenopiles</taxon>
        <taxon>Oomycota</taxon>
        <taxon>Peronosporomycetes</taxon>
        <taxon>Peronosporales</taxon>
        <taxon>Peronosporaceae</taxon>
        <taxon>Peronospora</taxon>
    </lineage>
</organism>
<dbReference type="Proteomes" id="UP001159659">
    <property type="component" value="Unassembled WGS sequence"/>
</dbReference>
<accession>A0AAV0UU09</accession>
<keyword evidence="3" id="KW-1185">Reference proteome</keyword>